<keyword evidence="2" id="KW-1185">Reference proteome</keyword>
<dbReference type="STRING" id="1573173.A0A166N1U2"/>
<reference evidence="1 2" key="1">
    <citation type="submission" date="2015-06" db="EMBL/GenBank/DDBJ databases">
        <title>Survival trade-offs in plant roots during colonization by closely related pathogenic and mutualistic fungi.</title>
        <authorList>
            <person name="Hacquard S."/>
            <person name="Kracher B."/>
            <person name="Hiruma K."/>
            <person name="Weinman A."/>
            <person name="Muench P."/>
            <person name="Garrido Oter R."/>
            <person name="Ver Loren van Themaat E."/>
            <person name="Dallerey J.-F."/>
            <person name="Damm U."/>
            <person name="Henrissat B."/>
            <person name="Lespinet O."/>
            <person name="Thon M."/>
            <person name="Kemen E."/>
            <person name="McHardy A.C."/>
            <person name="Schulze-Lefert P."/>
            <person name="O'Connell R.J."/>
        </authorList>
    </citation>
    <scope>NUCLEOTIDE SEQUENCE [LARGE SCALE GENOMIC DNA]</scope>
    <source>
        <strain evidence="1 2">MAFF 238704</strain>
    </source>
</reference>
<dbReference type="AlphaFoldDB" id="A0A166N1U2"/>
<name>A0A166N1U2_COLIC</name>
<evidence type="ECO:0000313" key="2">
    <source>
        <dbReference type="Proteomes" id="UP000076584"/>
    </source>
</evidence>
<sequence>MSIDVAEFHEGDKHWAQDGEFLRLVLEDESSGSGQGGAGDRVEGKVDAYGMRQVAIRVQRECSYGQPSLS</sequence>
<protein>
    <submittedName>
        <fullName evidence="1">Uncharacterized protein</fullName>
    </submittedName>
</protein>
<dbReference type="EMBL" id="LFIW01002637">
    <property type="protein sequence ID" value="KZL65220.1"/>
    <property type="molecule type" value="Genomic_DNA"/>
</dbReference>
<gene>
    <name evidence="1" type="ORF">CI238_11843</name>
</gene>
<comment type="caution">
    <text evidence="1">The sequence shown here is derived from an EMBL/GenBank/DDBJ whole genome shotgun (WGS) entry which is preliminary data.</text>
</comment>
<organism evidence="1 2">
    <name type="scientific">Colletotrichum incanum</name>
    <name type="common">Soybean anthracnose fungus</name>
    <dbReference type="NCBI Taxonomy" id="1573173"/>
    <lineage>
        <taxon>Eukaryota</taxon>
        <taxon>Fungi</taxon>
        <taxon>Dikarya</taxon>
        <taxon>Ascomycota</taxon>
        <taxon>Pezizomycotina</taxon>
        <taxon>Sordariomycetes</taxon>
        <taxon>Hypocreomycetidae</taxon>
        <taxon>Glomerellales</taxon>
        <taxon>Glomerellaceae</taxon>
        <taxon>Colletotrichum</taxon>
        <taxon>Colletotrichum spaethianum species complex</taxon>
    </lineage>
</organism>
<dbReference type="Proteomes" id="UP000076584">
    <property type="component" value="Unassembled WGS sequence"/>
</dbReference>
<evidence type="ECO:0000313" key="1">
    <source>
        <dbReference type="EMBL" id="KZL65220.1"/>
    </source>
</evidence>
<accession>A0A166N1U2</accession>
<proteinExistence type="predicted"/>